<dbReference type="SMART" id="SM00530">
    <property type="entry name" value="HTH_XRE"/>
    <property type="match status" value="1"/>
</dbReference>
<dbReference type="InterPro" id="IPR043917">
    <property type="entry name" value="DUF5753"/>
</dbReference>
<evidence type="ECO:0000313" key="2">
    <source>
        <dbReference type="EMBL" id="TQN33189.1"/>
    </source>
</evidence>
<dbReference type="EMBL" id="VFQC01000001">
    <property type="protein sequence ID" value="TQN33189.1"/>
    <property type="molecule type" value="Genomic_DNA"/>
</dbReference>
<evidence type="ECO:0000313" key="3">
    <source>
        <dbReference type="Proteomes" id="UP000317422"/>
    </source>
</evidence>
<keyword evidence="3" id="KW-1185">Reference proteome</keyword>
<dbReference type="InterPro" id="IPR010982">
    <property type="entry name" value="Lambda_DNA-bd_dom_sf"/>
</dbReference>
<feature type="domain" description="HTH cro/C1-type" evidence="1">
    <location>
        <begin position="5"/>
        <end position="59"/>
    </location>
</feature>
<organism evidence="2 3">
    <name type="scientific">Haloactinospora alba</name>
    <dbReference type="NCBI Taxonomy" id="405555"/>
    <lineage>
        <taxon>Bacteria</taxon>
        <taxon>Bacillati</taxon>
        <taxon>Actinomycetota</taxon>
        <taxon>Actinomycetes</taxon>
        <taxon>Streptosporangiales</taxon>
        <taxon>Nocardiopsidaceae</taxon>
        <taxon>Haloactinospora</taxon>
    </lineage>
</organism>
<protein>
    <submittedName>
        <fullName evidence="2">Helix-turn-helix protein</fullName>
    </submittedName>
</protein>
<evidence type="ECO:0000259" key="1">
    <source>
        <dbReference type="PROSITE" id="PS50943"/>
    </source>
</evidence>
<dbReference type="AlphaFoldDB" id="A0A543NMY4"/>
<dbReference type="Pfam" id="PF13560">
    <property type="entry name" value="HTH_31"/>
    <property type="match status" value="1"/>
</dbReference>
<dbReference type="Proteomes" id="UP000317422">
    <property type="component" value="Unassembled WGS sequence"/>
</dbReference>
<accession>A0A543NMY4</accession>
<proteinExistence type="predicted"/>
<dbReference type="SUPFAM" id="SSF47413">
    <property type="entry name" value="lambda repressor-like DNA-binding domains"/>
    <property type="match status" value="1"/>
</dbReference>
<dbReference type="Gene3D" id="1.10.260.40">
    <property type="entry name" value="lambda repressor-like DNA-binding domains"/>
    <property type="match status" value="1"/>
</dbReference>
<comment type="caution">
    <text evidence="2">The sequence shown here is derived from an EMBL/GenBank/DDBJ whole genome shotgun (WGS) entry which is preliminary data.</text>
</comment>
<dbReference type="InterPro" id="IPR001387">
    <property type="entry name" value="Cro/C1-type_HTH"/>
</dbReference>
<dbReference type="GO" id="GO:0003677">
    <property type="term" value="F:DNA binding"/>
    <property type="evidence" value="ECO:0007669"/>
    <property type="project" value="InterPro"/>
</dbReference>
<sequence length="272" mass="30791">MSAVLRQLRHDCNMTLEGAAAKLEWSRGRLAHMEGNKWTRPDINNVRLLLDLYDVTDEQQREGVLTLARQSRQRGWWQKYSDIFGSDTYVGFESEASVIRTYQTMVIPGLLQTARYAEASARASLARPAEEAQRIVATRQARQEILDQEDPPLLWAIIDESVLHRLFVADDVAREQVEHLITAASNPDNGITLQIMPFSAGLHPGISGPFVILDFPGEIDPSMVYLESRIDSLFLEEPEEVAEYKLVFDHLLAAAKSQRESIEIMENLLTNL</sequence>
<name>A0A543NMY4_9ACTN</name>
<gene>
    <name evidence="2" type="ORF">FHX37_3190</name>
</gene>
<dbReference type="CDD" id="cd00093">
    <property type="entry name" value="HTH_XRE"/>
    <property type="match status" value="1"/>
</dbReference>
<dbReference type="PROSITE" id="PS50943">
    <property type="entry name" value="HTH_CROC1"/>
    <property type="match status" value="1"/>
</dbReference>
<dbReference type="Pfam" id="PF19054">
    <property type="entry name" value="DUF5753"/>
    <property type="match status" value="1"/>
</dbReference>
<reference evidence="2 3" key="1">
    <citation type="submission" date="2019-06" db="EMBL/GenBank/DDBJ databases">
        <title>Sequencing the genomes of 1000 actinobacteria strains.</title>
        <authorList>
            <person name="Klenk H.-P."/>
        </authorList>
    </citation>
    <scope>NUCLEOTIDE SEQUENCE [LARGE SCALE GENOMIC DNA]</scope>
    <source>
        <strain evidence="2 3">DSM 45015</strain>
    </source>
</reference>